<comment type="caution">
    <text evidence="1">The sequence shown here is derived from an EMBL/GenBank/DDBJ whole genome shotgun (WGS) entry which is preliminary data.</text>
</comment>
<keyword evidence="2" id="KW-1185">Reference proteome</keyword>
<sequence length="277" mass="30874">MSLKPTVTLHGALPMLQPEYFASDLFVSHLRLDIENLLTEFAKRLRNHSDHCGLAEAAASNATGQNGMSKDDSLRTFKSCWMDSDWKLMHLCCLDAIGRATFLRVVHRTFLEAANTCSDEFMRLGAVYGLYTFHMTQPSQLHRVLEIPVPLVLPQTFVAISTTDQDTTTRGPGRVTVTNRLRTAKRAVDELHAFLDGNSSHIDLRDYGPLPSLGDYMSLRTLMADAAGPEIIDNAVQETSQNLRNAEDILVREGMTVEVDPELRKGQLLGLVRDTTM</sequence>
<dbReference type="EMBL" id="AFRT01000538">
    <property type="protein sequence ID" value="ELU43468.1"/>
    <property type="molecule type" value="Genomic_DNA"/>
</dbReference>
<dbReference type="HOGENOM" id="CLU_059053_1_0_1"/>
<evidence type="ECO:0000313" key="2">
    <source>
        <dbReference type="Proteomes" id="UP000011668"/>
    </source>
</evidence>
<protein>
    <submittedName>
        <fullName evidence="1">Small nuclear RNA activating complex (SNAPc), subunit SNAP43 domain-containing protein</fullName>
    </submittedName>
</protein>
<dbReference type="Pfam" id="PF09808">
    <property type="entry name" value="SNAPC1"/>
    <property type="match status" value="1"/>
</dbReference>
<accession>L8X369</accession>
<organism evidence="1 2">
    <name type="scientific">Thanatephorus cucumeris (strain AG1-IA)</name>
    <name type="common">Rice sheath blight fungus</name>
    <name type="synonym">Rhizoctonia solani</name>
    <dbReference type="NCBI Taxonomy" id="983506"/>
    <lineage>
        <taxon>Eukaryota</taxon>
        <taxon>Fungi</taxon>
        <taxon>Dikarya</taxon>
        <taxon>Basidiomycota</taxon>
        <taxon>Agaricomycotina</taxon>
        <taxon>Agaricomycetes</taxon>
        <taxon>Cantharellales</taxon>
        <taxon>Ceratobasidiaceae</taxon>
        <taxon>Rhizoctonia</taxon>
        <taxon>Rhizoctonia solani AG-1</taxon>
    </lineage>
</organism>
<dbReference type="OrthoDB" id="3253083at2759"/>
<proteinExistence type="predicted"/>
<dbReference type="AlphaFoldDB" id="L8X369"/>
<evidence type="ECO:0000313" key="1">
    <source>
        <dbReference type="EMBL" id="ELU43468.1"/>
    </source>
</evidence>
<reference evidence="1 2" key="1">
    <citation type="journal article" date="2013" name="Nat. Commun.">
        <title>The evolution and pathogenic mechanisms of the rice sheath blight pathogen.</title>
        <authorList>
            <person name="Zheng A."/>
            <person name="Lin R."/>
            <person name="Xu L."/>
            <person name="Qin P."/>
            <person name="Tang C."/>
            <person name="Ai P."/>
            <person name="Zhang D."/>
            <person name="Liu Y."/>
            <person name="Sun Z."/>
            <person name="Feng H."/>
            <person name="Wang Y."/>
            <person name="Chen Y."/>
            <person name="Liang X."/>
            <person name="Fu R."/>
            <person name="Li Q."/>
            <person name="Zhang J."/>
            <person name="Yu X."/>
            <person name="Xie Z."/>
            <person name="Ding L."/>
            <person name="Guan P."/>
            <person name="Tang J."/>
            <person name="Liang Y."/>
            <person name="Wang S."/>
            <person name="Deng Q."/>
            <person name="Li S."/>
            <person name="Zhu J."/>
            <person name="Wang L."/>
            <person name="Liu H."/>
            <person name="Li P."/>
        </authorList>
    </citation>
    <scope>NUCLEOTIDE SEQUENCE [LARGE SCALE GENOMIC DNA]</scope>
    <source>
        <strain evidence="2">AG-1 IA</strain>
    </source>
</reference>
<dbReference type="InterPro" id="IPR019188">
    <property type="entry name" value="SNAPC1"/>
</dbReference>
<name>L8X369_THACA</name>
<gene>
    <name evidence="1" type="ORF">AG1IA_02499</name>
</gene>
<dbReference type="Proteomes" id="UP000011668">
    <property type="component" value="Unassembled WGS sequence"/>
</dbReference>
<dbReference type="STRING" id="983506.L8X369"/>